<evidence type="ECO:0000313" key="1">
    <source>
        <dbReference type="EMBL" id="MBB6503016.1"/>
    </source>
</evidence>
<organism evidence="1 2">
    <name type="scientific">Pedobacter cryoconitis</name>
    <dbReference type="NCBI Taxonomy" id="188932"/>
    <lineage>
        <taxon>Bacteria</taxon>
        <taxon>Pseudomonadati</taxon>
        <taxon>Bacteroidota</taxon>
        <taxon>Sphingobacteriia</taxon>
        <taxon>Sphingobacteriales</taxon>
        <taxon>Sphingobacteriaceae</taxon>
        <taxon>Pedobacter</taxon>
    </lineage>
</organism>
<accession>A0A7X0J8G5</accession>
<evidence type="ECO:0000313" key="2">
    <source>
        <dbReference type="Proteomes" id="UP000521017"/>
    </source>
</evidence>
<proteinExistence type="predicted"/>
<sequence length="51" mass="5571">SAPGKIVRSKLTVDTSMPRIFQGEVHGWMFFGSEDGKQASITQYLGKVTIA</sequence>
<protein>
    <submittedName>
        <fullName evidence="1">Uncharacterized protein</fullName>
    </submittedName>
</protein>
<dbReference type="AlphaFoldDB" id="A0A7X0J8G5"/>
<reference evidence="1 2" key="1">
    <citation type="submission" date="2020-08" db="EMBL/GenBank/DDBJ databases">
        <title>Genomic Encyclopedia of Type Strains, Phase IV (KMG-V): Genome sequencing to study the core and pangenomes of soil and plant-associated prokaryotes.</title>
        <authorList>
            <person name="Whitman W."/>
        </authorList>
    </citation>
    <scope>NUCLEOTIDE SEQUENCE [LARGE SCALE GENOMIC DNA]</scope>
    <source>
        <strain evidence="1 2">M2T3</strain>
    </source>
</reference>
<name>A0A7X0J8G5_9SPHI</name>
<feature type="non-terminal residue" evidence="1">
    <location>
        <position position="1"/>
    </location>
</feature>
<comment type="caution">
    <text evidence="1">The sequence shown here is derived from an EMBL/GenBank/DDBJ whole genome shotgun (WGS) entry which is preliminary data.</text>
</comment>
<dbReference type="Proteomes" id="UP000521017">
    <property type="component" value="Unassembled WGS sequence"/>
</dbReference>
<dbReference type="EMBL" id="JACHCC010000020">
    <property type="protein sequence ID" value="MBB6503016.1"/>
    <property type="molecule type" value="Genomic_DNA"/>
</dbReference>
<gene>
    <name evidence="1" type="ORF">HDF25_005202</name>
</gene>